<protein>
    <submittedName>
        <fullName evidence="1">HAD family hydrolase</fullName>
    </submittedName>
</protein>
<dbReference type="PRINTS" id="PR00413">
    <property type="entry name" value="HADHALOGNASE"/>
</dbReference>
<reference evidence="2" key="2">
    <citation type="submission" date="2020-06" db="EMBL/GenBank/DDBJ databases">
        <title>Isolation of Planomicrobium glaciei.</title>
        <authorList>
            <person name="Malisova L."/>
            <person name="Safrankova R."/>
            <person name="Jakubu V."/>
            <person name="Spanelova P."/>
        </authorList>
    </citation>
    <scope>NUCLEOTIDE SEQUENCE [LARGE SCALE GENOMIC DNA]</scope>
    <source>
        <strain evidence="2">NRL-ATB46093</strain>
    </source>
</reference>
<dbReference type="InterPro" id="IPR023214">
    <property type="entry name" value="HAD_sf"/>
</dbReference>
<dbReference type="PANTHER" id="PTHR43434:SF1">
    <property type="entry name" value="PHOSPHOGLYCOLATE PHOSPHATASE"/>
    <property type="match status" value="1"/>
</dbReference>
<evidence type="ECO:0000313" key="2">
    <source>
        <dbReference type="Proteomes" id="UP000509222"/>
    </source>
</evidence>
<dbReference type="InterPro" id="IPR036412">
    <property type="entry name" value="HAD-like_sf"/>
</dbReference>
<dbReference type="InterPro" id="IPR041492">
    <property type="entry name" value="HAD_2"/>
</dbReference>
<dbReference type="RefSeq" id="WP_176295084.1">
    <property type="nucleotide sequence ID" value="NZ_CP051177.1"/>
</dbReference>
<dbReference type="InterPro" id="IPR023198">
    <property type="entry name" value="PGP-like_dom2"/>
</dbReference>
<dbReference type="GO" id="GO:0006281">
    <property type="term" value="P:DNA repair"/>
    <property type="evidence" value="ECO:0007669"/>
    <property type="project" value="TreeGrafter"/>
</dbReference>
<sequence length="214" mass="23758">MKAILFDFDGTLANTLPVCDVAFQHVFRKFDGRDLSSAEVRAMFGPSETGIIRKNLKYADKDEAIEQYYAKYLAHHTELVEPNQEIHDLLLLLKEQGMKLGIVTGKASRSLDISLEALGWEGLFDAIITGDDVEKPKPDPEGVLKILGQLNIAKNEAVFIGDSDADILAGIEAGVLTIGVQWLPDYQTLEFSAAPDFHFKTINDFKEALERGFK</sequence>
<dbReference type="SUPFAM" id="SSF56784">
    <property type="entry name" value="HAD-like"/>
    <property type="match status" value="1"/>
</dbReference>
<dbReference type="GO" id="GO:0008967">
    <property type="term" value="F:phosphoglycolate phosphatase activity"/>
    <property type="evidence" value="ECO:0007669"/>
    <property type="project" value="TreeGrafter"/>
</dbReference>
<proteinExistence type="predicted"/>
<keyword evidence="1" id="KW-0378">Hydrolase</keyword>
<dbReference type="Pfam" id="PF13419">
    <property type="entry name" value="HAD_2"/>
    <property type="match status" value="1"/>
</dbReference>
<dbReference type="PANTHER" id="PTHR43434">
    <property type="entry name" value="PHOSPHOGLYCOLATE PHOSPHATASE"/>
    <property type="match status" value="1"/>
</dbReference>
<dbReference type="InterPro" id="IPR050155">
    <property type="entry name" value="HAD-like_hydrolase_sf"/>
</dbReference>
<dbReference type="Gene3D" id="3.40.50.1000">
    <property type="entry name" value="HAD superfamily/HAD-like"/>
    <property type="match status" value="1"/>
</dbReference>
<dbReference type="SFLD" id="SFLDS00003">
    <property type="entry name" value="Haloacid_Dehalogenase"/>
    <property type="match status" value="1"/>
</dbReference>
<dbReference type="AlphaFoldDB" id="A0A7H8QG33"/>
<dbReference type="EMBL" id="CP051177">
    <property type="protein sequence ID" value="QKX52481.1"/>
    <property type="molecule type" value="Genomic_DNA"/>
</dbReference>
<dbReference type="Gene3D" id="1.10.150.240">
    <property type="entry name" value="Putative phosphatase, domain 2"/>
    <property type="match status" value="1"/>
</dbReference>
<gene>
    <name evidence="1" type="ORF">HF394_18900</name>
</gene>
<accession>A0A7H8QG33</accession>
<dbReference type="NCBIfam" id="TIGR01509">
    <property type="entry name" value="HAD-SF-IA-v3"/>
    <property type="match status" value="1"/>
</dbReference>
<dbReference type="SFLD" id="SFLDG01135">
    <property type="entry name" value="C1.5.6:_HAD__Beta-PGM__Phospha"/>
    <property type="match status" value="1"/>
</dbReference>
<name>A0A7H8QG33_9BACL</name>
<organism evidence="1 2">
    <name type="scientific">Planococcus glaciei</name>
    <dbReference type="NCBI Taxonomy" id="459472"/>
    <lineage>
        <taxon>Bacteria</taxon>
        <taxon>Bacillati</taxon>
        <taxon>Bacillota</taxon>
        <taxon>Bacilli</taxon>
        <taxon>Bacillales</taxon>
        <taxon>Caryophanaceae</taxon>
        <taxon>Planococcus</taxon>
    </lineage>
</organism>
<keyword evidence="2" id="KW-1185">Reference proteome</keyword>
<reference evidence="1 2" key="1">
    <citation type="submission" date="2020-04" db="EMBL/GenBank/DDBJ databases">
        <authorList>
            <person name="Pajer P."/>
            <person name="Broz P."/>
        </authorList>
    </citation>
    <scope>NUCLEOTIDE SEQUENCE [LARGE SCALE GENOMIC DNA]</scope>
    <source>
        <strain evidence="2">NRL-ATB46093</strain>
    </source>
</reference>
<dbReference type="Proteomes" id="UP000509222">
    <property type="component" value="Chromosome"/>
</dbReference>
<dbReference type="SFLD" id="SFLDG01129">
    <property type="entry name" value="C1.5:_HAD__Beta-PGM__Phosphata"/>
    <property type="match status" value="1"/>
</dbReference>
<dbReference type="NCBIfam" id="TIGR01549">
    <property type="entry name" value="HAD-SF-IA-v1"/>
    <property type="match status" value="1"/>
</dbReference>
<dbReference type="InterPro" id="IPR006439">
    <property type="entry name" value="HAD-SF_hydro_IA"/>
</dbReference>
<evidence type="ECO:0000313" key="1">
    <source>
        <dbReference type="EMBL" id="QKX52481.1"/>
    </source>
</evidence>